<dbReference type="GO" id="GO:0003700">
    <property type="term" value="F:DNA-binding transcription factor activity"/>
    <property type="evidence" value="ECO:0007669"/>
    <property type="project" value="InterPro"/>
</dbReference>
<evidence type="ECO:0000313" key="10">
    <source>
        <dbReference type="Proteomes" id="UP000186406"/>
    </source>
</evidence>
<name>A0A1M7ZA78_9HYPH</name>
<dbReference type="SMART" id="SM00448">
    <property type="entry name" value="REC"/>
    <property type="match status" value="1"/>
</dbReference>
<dbReference type="InterPro" id="IPR011006">
    <property type="entry name" value="CheY-like_superfamily"/>
</dbReference>
<evidence type="ECO:0000256" key="4">
    <source>
        <dbReference type="ARBA" id="ARBA00023125"/>
    </source>
</evidence>
<dbReference type="SUPFAM" id="SSF52172">
    <property type="entry name" value="CheY-like"/>
    <property type="match status" value="1"/>
</dbReference>
<feature type="modified residue" description="4-aspartylphosphate" evidence="6">
    <location>
        <position position="55"/>
    </location>
</feature>
<dbReference type="GO" id="GO:0005829">
    <property type="term" value="C:cytosol"/>
    <property type="evidence" value="ECO:0007669"/>
    <property type="project" value="TreeGrafter"/>
</dbReference>
<feature type="domain" description="Response regulatory" evidence="7">
    <location>
        <begin position="5"/>
        <end position="122"/>
    </location>
</feature>
<evidence type="ECO:0000256" key="3">
    <source>
        <dbReference type="ARBA" id="ARBA00023015"/>
    </source>
</evidence>
<dbReference type="GO" id="GO:0000156">
    <property type="term" value="F:phosphorelay response regulator activity"/>
    <property type="evidence" value="ECO:0007669"/>
    <property type="project" value="TreeGrafter"/>
</dbReference>
<evidence type="ECO:0000259" key="7">
    <source>
        <dbReference type="PROSITE" id="PS50110"/>
    </source>
</evidence>
<dbReference type="Pfam" id="PF12802">
    <property type="entry name" value="MarR_2"/>
    <property type="match status" value="1"/>
</dbReference>
<accession>A0A1M7ZA78</accession>
<proteinExistence type="predicted"/>
<dbReference type="PROSITE" id="PS50110">
    <property type="entry name" value="RESPONSE_REGULATORY"/>
    <property type="match status" value="1"/>
</dbReference>
<dbReference type="InterPro" id="IPR039420">
    <property type="entry name" value="WalR-like"/>
</dbReference>
<evidence type="ECO:0000256" key="2">
    <source>
        <dbReference type="ARBA" id="ARBA00023012"/>
    </source>
</evidence>
<dbReference type="InterPro" id="IPR036390">
    <property type="entry name" value="WH_DNA-bd_sf"/>
</dbReference>
<keyword evidence="2" id="KW-0902">Two-component regulatory system</keyword>
<dbReference type="Gene3D" id="1.10.10.10">
    <property type="entry name" value="Winged helix-like DNA-binding domain superfamily/Winged helix DNA-binding domain"/>
    <property type="match status" value="1"/>
</dbReference>
<dbReference type="InterPro" id="IPR001789">
    <property type="entry name" value="Sig_transdc_resp-reg_receiver"/>
</dbReference>
<dbReference type="GO" id="GO:0000976">
    <property type="term" value="F:transcription cis-regulatory region binding"/>
    <property type="evidence" value="ECO:0007669"/>
    <property type="project" value="TreeGrafter"/>
</dbReference>
<dbReference type="Gene3D" id="3.40.50.2300">
    <property type="match status" value="1"/>
</dbReference>
<gene>
    <name evidence="9" type="ORF">SAMN02745172_00825</name>
</gene>
<evidence type="ECO:0000256" key="1">
    <source>
        <dbReference type="ARBA" id="ARBA00022553"/>
    </source>
</evidence>
<dbReference type="EMBL" id="FRXO01000001">
    <property type="protein sequence ID" value="SHO61596.1"/>
    <property type="molecule type" value="Genomic_DNA"/>
</dbReference>
<keyword evidence="1 6" id="KW-0597">Phosphoprotein</keyword>
<evidence type="ECO:0000313" key="9">
    <source>
        <dbReference type="EMBL" id="SHO61596.1"/>
    </source>
</evidence>
<dbReference type="InterPro" id="IPR000835">
    <property type="entry name" value="HTH_MarR-typ"/>
</dbReference>
<organism evidence="9 10">
    <name type="scientific">Pseudoxanthobacter soli DSM 19599</name>
    <dbReference type="NCBI Taxonomy" id="1123029"/>
    <lineage>
        <taxon>Bacteria</taxon>
        <taxon>Pseudomonadati</taxon>
        <taxon>Pseudomonadota</taxon>
        <taxon>Alphaproteobacteria</taxon>
        <taxon>Hyphomicrobiales</taxon>
        <taxon>Segnochrobactraceae</taxon>
        <taxon>Pseudoxanthobacter</taxon>
    </lineage>
</organism>
<dbReference type="SMART" id="SM00347">
    <property type="entry name" value="HTH_MARR"/>
    <property type="match status" value="1"/>
</dbReference>
<dbReference type="AlphaFoldDB" id="A0A1M7ZA78"/>
<dbReference type="PANTHER" id="PTHR48111:SF1">
    <property type="entry name" value="TWO-COMPONENT RESPONSE REGULATOR ORR33"/>
    <property type="match status" value="1"/>
</dbReference>
<dbReference type="InterPro" id="IPR036388">
    <property type="entry name" value="WH-like_DNA-bd_sf"/>
</dbReference>
<reference evidence="9 10" key="1">
    <citation type="submission" date="2016-12" db="EMBL/GenBank/DDBJ databases">
        <authorList>
            <person name="Song W.-J."/>
            <person name="Kurnit D.M."/>
        </authorList>
    </citation>
    <scope>NUCLEOTIDE SEQUENCE [LARGE SCALE GENOMIC DNA]</scope>
    <source>
        <strain evidence="9 10">DSM 19599</strain>
    </source>
</reference>
<dbReference type="STRING" id="1123029.SAMN02745172_00825"/>
<keyword evidence="10" id="KW-1185">Reference proteome</keyword>
<evidence type="ECO:0000256" key="5">
    <source>
        <dbReference type="ARBA" id="ARBA00023163"/>
    </source>
</evidence>
<dbReference type="SUPFAM" id="SSF46785">
    <property type="entry name" value="Winged helix' DNA-binding domain"/>
    <property type="match status" value="1"/>
</dbReference>
<sequence length="251" mass="27388">MNEPRLLLVDDEPLVLEELSEGLAALGLPCRTAGSAAEALELVQRFPSLDVVVTDVQMPQIDGIELLQKLAVRRRARPLAAIVISGRAALDRAVAALRLHAVDFLQKPLTPEEVALAVRRAFSIIEDAAPGAAPVQSRPKYLEALVAARADRQALFKGDLFSDPAWDMLLDLALSEATGRQISVTSLCIAAGVPTTTAMRRLEDLQTANLVERTPDANDRRRILVQLTEEGRRKMDAFLERQASRMGVRLG</sequence>
<dbReference type="Pfam" id="PF00072">
    <property type="entry name" value="Response_reg"/>
    <property type="match status" value="1"/>
</dbReference>
<feature type="domain" description="HTH marR-type" evidence="8">
    <location>
        <begin position="138"/>
        <end position="251"/>
    </location>
</feature>
<keyword evidence="3" id="KW-0805">Transcription regulation</keyword>
<keyword evidence="4 9" id="KW-0238">DNA-binding</keyword>
<dbReference type="RefSeq" id="WP_084564000.1">
    <property type="nucleotide sequence ID" value="NZ_FRXO01000001.1"/>
</dbReference>
<keyword evidence="5" id="KW-0804">Transcription</keyword>
<evidence type="ECO:0000259" key="8">
    <source>
        <dbReference type="PROSITE" id="PS50995"/>
    </source>
</evidence>
<dbReference type="PROSITE" id="PS50995">
    <property type="entry name" value="HTH_MARR_2"/>
    <property type="match status" value="1"/>
</dbReference>
<dbReference type="PANTHER" id="PTHR48111">
    <property type="entry name" value="REGULATOR OF RPOS"/>
    <property type="match status" value="1"/>
</dbReference>
<evidence type="ECO:0000256" key="6">
    <source>
        <dbReference type="PROSITE-ProRule" id="PRU00169"/>
    </source>
</evidence>
<protein>
    <submittedName>
        <fullName evidence="9">Winged helix DNA-binding domain-containing protein</fullName>
    </submittedName>
</protein>
<dbReference type="GO" id="GO:0032993">
    <property type="term" value="C:protein-DNA complex"/>
    <property type="evidence" value="ECO:0007669"/>
    <property type="project" value="TreeGrafter"/>
</dbReference>
<dbReference type="Proteomes" id="UP000186406">
    <property type="component" value="Unassembled WGS sequence"/>
</dbReference>